<dbReference type="STRING" id="13333.W1PT90"/>
<dbReference type="KEGG" id="atr:18439444"/>
<reference evidence="3" key="1">
    <citation type="journal article" date="2013" name="Science">
        <title>The Amborella genome and the evolution of flowering plants.</title>
        <authorList>
            <consortium name="Amborella Genome Project"/>
        </authorList>
    </citation>
    <scope>NUCLEOTIDE SEQUENCE [LARGE SCALE GENOMIC DNA]</scope>
</reference>
<keyword evidence="1" id="KW-1133">Transmembrane helix</keyword>
<keyword evidence="1" id="KW-0472">Membrane</keyword>
<keyword evidence="1" id="KW-0812">Transmembrane</keyword>
<dbReference type="OMA" id="PYWIHRL"/>
<feature type="transmembrane region" description="Helical" evidence="1">
    <location>
        <begin position="45"/>
        <end position="64"/>
    </location>
</feature>
<evidence type="ECO:0000256" key="1">
    <source>
        <dbReference type="SAM" id="Phobius"/>
    </source>
</evidence>
<organism evidence="2 3">
    <name type="scientific">Amborella trichopoda</name>
    <dbReference type="NCBI Taxonomy" id="13333"/>
    <lineage>
        <taxon>Eukaryota</taxon>
        <taxon>Viridiplantae</taxon>
        <taxon>Streptophyta</taxon>
        <taxon>Embryophyta</taxon>
        <taxon>Tracheophyta</taxon>
        <taxon>Spermatophyta</taxon>
        <taxon>Magnoliopsida</taxon>
        <taxon>Amborellales</taxon>
        <taxon>Amborellaceae</taxon>
        <taxon>Amborella</taxon>
    </lineage>
</organism>
<name>W1PT90_AMBTC</name>
<dbReference type="AlphaFoldDB" id="W1PT90"/>
<dbReference type="Proteomes" id="UP000017836">
    <property type="component" value="Unassembled WGS sequence"/>
</dbReference>
<dbReference type="PANTHER" id="PTHR35758:SF2">
    <property type="entry name" value="TRANSMEMBRANE PROTEIN"/>
    <property type="match status" value="1"/>
</dbReference>
<gene>
    <name evidence="2" type="ORF">AMTR_s00024p00232670</name>
</gene>
<dbReference type="OrthoDB" id="1929320at2759"/>
<dbReference type="HOGENOM" id="CLU_152244_0_0_1"/>
<evidence type="ECO:0000313" key="2">
    <source>
        <dbReference type="EMBL" id="ERN11253.1"/>
    </source>
</evidence>
<dbReference type="eggNOG" id="ENOG502S40R">
    <property type="taxonomic scope" value="Eukaryota"/>
</dbReference>
<dbReference type="Gramene" id="ERN11253">
    <property type="protein sequence ID" value="ERN11253"/>
    <property type="gene ID" value="AMTR_s00024p00232670"/>
</dbReference>
<dbReference type="PANTHER" id="PTHR35758">
    <property type="entry name" value="TRANSMEMBRANE PROTEIN"/>
    <property type="match status" value="1"/>
</dbReference>
<dbReference type="EMBL" id="KI392710">
    <property type="protein sequence ID" value="ERN11253.1"/>
    <property type="molecule type" value="Genomic_DNA"/>
</dbReference>
<protein>
    <recommendedName>
        <fullName evidence="4">Transmembrane protein</fullName>
    </recommendedName>
</protein>
<evidence type="ECO:0008006" key="4">
    <source>
        <dbReference type="Google" id="ProtNLM"/>
    </source>
</evidence>
<proteinExistence type="predicted"/>
<accession>W1PT90</accession>
<evidence type="ECO:0000313" key="3">
    <source>
        <dbReference type="Proteomes" id="UP000017836"/>
    </source>
</evidence>
<feature type="transmembrane region" description="Helical" evidence="1">
    <location>
        <begin position="76"/>
        <end position="97"/>
    </location>
</feature>
<keyword evidence="3" id="KW-1185">Reference proteome</keyword>
<sequence>MGPRPSTVEKLLAFSITIIAALSPLYVGQKPAPKAEPEAEESKFSILPLLLLILIVCINLSRCFDRRLTRLDPYWIHRAGGSSLGIVAMLSVLFFVLKFKTSLEN</sequence>